<evidence type="ECO:0000313" key="1">
    <source>
        <dbReference type="EMBL" id="MBX40456.1"/>
    </source>
</evidence>
<dbReference type="AlphaFoldDB" id="A0A2P2ND99"/>
<accession>A0A2P2ND99</accession>
<organism evidence="1">
    <name type="scientific">Rhizophora mucronata</name>
    <name type="common">Asiatic mangrove</name>
    <dbReference type="NCBI Taxonomy" id="61149"/>
    <lineage>
        <taxon>Eukaryota</taxon>
        <taxon>Viridiplantae</taxon>
        <taxon>Streptophyta</taxon>
        <taxon>Embryophyta</taxon>
        <taxon>Tracheophyta</taxon>
        <taxon>Spermatophyta</taxon>
        <taxon>Magnoliopsida</taxon>
        <taxon>eudicotyledons</taxon>
        <taxon>Gunneridae</taxon>
        <taxon>Pentapetalae</taxon>
        <taxon>rosids</taxon>
        <taxon>fabids</taxon>
        <taxon>Malpighiales</taxon>
        <taxon>Rhizophoraceae</taxon>
        <taxon>Rhizophora</taxon>
    </lineage>
</organism>
<name>A0A2P2ND99_RHIMU</name>
<sequence>MQDKTKLCDSYSKNYRTFSIYEIFHCEHTFSRLLQLTPAF</sequence>
<reference evidence="1" key="1">
    <citation type="submission" date="2018-02" db="EMBL/GenBank/DDBJ databases">
        <title>Rhizophora mucronata_Transcriptome.</title>
        <authorList>
            <person name="Meera S.P."/>
            <person name="Sreeshan A."/>
            <person name="Augustine A."/>
        </authorList>
    </citation>
    <scope>NUCLEOTIDE SEQUENCE</scope>
    <source>
        <tissue evidence="1">Leaf</tissue>
    </source>
</reference>
<proteinExistence type="predicted"/>
<dbReference type="EMBL" id="GGEC01059972">
    <property type="protein sequence ID" value="MBX40456.1"/>
    <property type="molecule type" value="Transcribed_RNA"/>
</dbReference>
<protein>
    <submittedName>
        <fullName evidence="1">Uncharacterized protein</fullName>
    </submittedName>
</protein>